<dbReference type="InterPro" id="IPR019734">
    <property type="entry name" value="TPR_rpt"/>
</dbReference>
<dbReference type="Gene3D" id="1.25.40.10">
    <property type="entry name" value="Tetratricopeptide repeat domain"/>
    <property type="match status" value="2"/>
</dbReference>
<dbReference type="PANTHER" id="PTHR47691:SF3">
    <property type="entry name" value="HTH-TYPE TRANSCRIPTIONAL REGULATOR RV0890C-RELATED"/>
    <property type="match status" value="1"/>
</dbReference>
<dbReference type="SUPFAM" id="SSF48452">
    <property type="entry name" value="TPR-like"/>
    <property type="match status" value="2"/>
</dbReference>
<comment type="caution">
    <text evidence="1">The sequence shown here is derived from an EMBL/GenBank/DDBJ whole genome shotgun (WGS) entry which is preliminary data.</text>
</comment>
<gene>
    <name evidence="1" type="ORF">SVIO_066360</name>
</gene>
<dbReference type="SUPFAM" id="SSF52540">
    <property type="entry name" value="P-loop containing nucleoside triphosphate hydrolases"/>
    <property type="match status" value="1"/>
</dbReference>
<protein>
    <submittedName>
        <fullName evidence="1">Uncharacterized protein</fullName>
    </submittedName>
</protein>
<sequence>MTISALFGTAGVGKTALAVHWAHRNRHRFPDGQLYVDLRGFDHDCEPLRPAEAVGQLLHGLGVPQERIPADRDEQVHHYRSLLDGRRMLVVLDNAASAEQVRPLLPGSPSCHVVVTSRQRLTGLVARDGARPLVLGALAPAEAHEVLAAAVGENRLGAEPEAAARLTELCGALPLALRVAAAQLVCDPGLGVADLAAELDDGDRLGALELDGDPASAVRRAFTLSYRALAPGPRRLFRLLGLAPGPEVTVPAAAALLGSSEQEARALLRALDAAHLVESPHPGRYRPHDLLREYAAERARAEIPEPERAAALDRLLEFYLNHAGAATAFGYTPLIRVARDRPVGDLFDGRDAALAWLESERANLVAAVVRAAETDRHRTAWRLADELRGWLYQRRHLPEWETTAQAGLRAARRAADPLGEAAMRHGLATLYRQTGEVRTSLEHHQAALEGYRRAGFAEGEAGMLMNLATLYDDLGDMRRASQWLGRGITLLRTLDRPELLGPALTNSAAVDVQFGNLRRAVEGATEAIDAGERRATPSATVAPLINRGLARRHLGELDRALADGAEAVRVCEELSQRHHESTAHELLALAHRDAGRYGLALDHAEHALAVALETGTRKDEADSLTTLGEIHRLTGRVERAEARFTEALDTSGSCGLRRPEADAHLGLARVRHGAHAYDAAADHARHALGIARDHGLRLVECRTHHTLAALYRRLGCPERAGRHTADARRLHAETGYRPAAAAWPAD</sequence>
<name>A0A4D4LD50_STRVO</name>
<dbReference type="InterPro" id="IPR011990">
    <property type="entry name" value="TPR-like_helical_dom_sf"/>
</dbReference>
<dbReference type="GO" id="GO:0043531">
    <property type="term" value="F:ADP binding"/>
    <property type="evidence" value="ECO:0007669"/>
    <property type="project" value="InterPro"/>
</dbReference>
<reference evidence="1 2" key="1">
    <citation type="journal article" date="2020" name="Int. J. Syst. Evol. Microbiol.">
        <title>Reclassification of Streptomyces castelarensis and Streptomyces sporoclivatus as later heterotypic synonyms of Streptomyces antimycoticus.</title>
        <authorList>
            <person name="Komaki H."/>
            <person name="Tamura T."/>
        </authorList>
    </citation>
    <scope>NUCLEOTIDE SEQUENCE [LARGE SCALE GENOMIC DNA]</scope>
    <source>
        <strain evidence="1 2">NBRC 13459</strain>
    </source>
</reference>
<dbReference type="Gene3D" id="3.40.50.300">
    <property type="entry name" value="P-loop containing nucleotide triphosphate hydrolases"/>
    <property type="match status" value="1"/>
</dbReference>
<dbReference type="InterPro" id="IPR027417">
    <property type="entry name" value="P-loop_NTPase"/>
</dbReference>
<dbReference type="PANTHER" id="PTHR47691">
    <property type="entry name" value="REGULATOR-RELATED"/>
    <property type="match status" value="1"/>
</dbReference>
<accession>A0A4D4LD50</accession>
<dbReference type="Proteomes" id="UP000301309">
    <property type="component" value="Unassembled WGS sequence"/>
</dbReference>
<evidence type="ECO:0000313" key="2">
    <source>
        <dbReference type="Proteomes" id="UP000301309"/>
    </source>
</evidence>
<organism evidence="1 2">
    <name type="scientific">Streptomyces violaceusniger</name>
    <dbReference type="NCBI Taxonomy" id="68280"/>
    <lineage>
        <taxon>Bacteria</taxon>
        <taxon>Bacillati</taxon>
        <taxon>Actinomycetota</taxon>
        <taxon>Actinomycetes</taxon>
        <taxon>Kitasatosporales</taxon>
        <taxon>Streptomycetaceae</taxon>
        <taxon>Streptomyces</taxon>
        <taxon>Streptomyces violaceusniger group</taxon>
    </lineage>
</organism>
<dbReference type="PRINTS" id="PR00364">
    <property type="entry name" value="DISEASERSIST"/>
</dbReference>
<dbReference type="EMBL" id="BJHW01000001">
    <property type="protein sequence ID" value="GDY56013.1"/>
    <property type="molecule type" value="Genomic_DNA"/>
</dbReference>
<dbReference type="SMART" id="SM00028">
    <property type="entry name" value="TPR"/>
    <property type="match status" value="6"/>
</dbReference>
<evidence type="ECO:0000313" key="1">
    <source>
        <dbReference type="EMBL" id="GDY56013.1"/>
    </source>
</evidence>
<dbReference type="AlphaFoldDB" id="A0A4D4LD50"/>
<dbReference type="Pfam" id="PF13424">
    <property type="entry name" value="TPR_12"/>
    <property type="match status" value="2"/>
</dbReference>
<proteinExistence type="predicted"/>
<keyword evidence="2" id="KW-1185">Reference proteome</keyword>